<feature type="compositionally biased region" description="Pro residues" evidence="6">
    <location>
        <begin position="177"/>
        <end position="187"/>
    </location>
</feature>
<dbReference type="PANTHER" id="PTHR10985">
    <property type="entry name" value="BASIC HELIX-LOOP-HELIX TRANSCRIPTION FACTOR, HES-RELATED"/>
    <property type="match status" value="1"/>
</dbReference>
<protein>
    <submittedName>
        <fullName evidence="10">Hairy/enhancer-of-split related with YRPW motif protein-like</fullName>
    </submittedName>
</protein>
<feature type="compositionally biased region" description="Polar residues" evidence="6">
    <location>
        <begin position="203"/>
        <end position="231"/>
    </location>
</feature>
<evidence type="ECO:0000256" key="3">
    <source>
        <dbReference type="ARBA" id="ARBA00023125"/>
    </source>
</evidence>
<feature type="region of interest" description="Disordered" evidence="6">
    <location>
        <begin position="160"/>
        <end position="236"/>
    </location>
</feature>
<keyword evidence="4" id="KW-0804">Transcription</keyword>
<feature type="domain" description="Orange" evidence="8">
    <location>
        <begin position="110"/>
        <end position="146"/>
    </location>
</feature>
<evidence type="ECO:0000259" key="7">
    <source>
        <dbReference type="PROSITE" id="PS50888"/>
    </source>
</evidence>
<dbReference type="InterPro" id="IPR011598">
    <property type="entry name" value="bHLH_dom"/>
</dbReference>
<dbReference type="InterPro" id="IPR050370">
    <property type="entry name" value="HES_HEY"/>
</dbReference>
<organism evidence="9 10">
    <name type="scientific">Limulus polyphemus</name>
    <name type="common">Atlantic horseshoe crab</name>
    <dbReference type="NCBI Taxonomy" id="6850"/>
    <lineage>
        <taxon>Eukaryota</taxon>
        <taxon>Metazoa</taxon>
        <taxon>Ecdysozoa</taxon>
        <taxon>Arthropoda</taxon>
        <taxon>Chelicerata</taxon>
        <taxon>Merostomata</taxon>
        <taxon>Xiphosura</taxon>
        <taxon>Limulidae</taxon>
        <taxon>Limulus</taxon>
    </lineage>
</organism>
<accession>A0ABM1B4M3</accession>
<proteinExistence type="predicted"/>
<evidence type="ECO:0000259" key="8">
    <source>
        <dbReference type="PROSITE" id="PS51054"/>
    </source>
</evidence>
<feature type="region of interest" description="Disordered" evidence="6">
    <location>
        <begin position="1"/>
        <end position="35"/>
    </location>
</feature>
<evidence type="ECO:0000313" key="10">
    <source>
        <dbReference type="RefSeq" id="XP_013774738.2"/>
    </source>
</evidence>
<feature type="domain" description="BHLH" evidence="7">
    <location>
        <begin position="36"/>
        <end position="91"/>
    </location>
</feature>
<dbReference type="RefSeq" id="XP_013774738.2">
    <property type="nucleotide sequence ID" value="XM_013919284.2"/>
</dbReference>
<dbReference type="Gene3D" id="6.10.250.980">
    <property type="match status" value="1"/>
</dbReference>
<comment type="subcellular location">
    <subcellularLocation>
        <location evidence="1">Nucleus</location>
    </subcellularLocation>
</comment>
<name>A0ABM1B4M3_LIMPO</name>
<dbReference type="Gene3D" id="4.10.280.10">
    <property type="entry name" value="Helix-loop-helix DNA-binding domain"/>
    <property type="match status" value="1"/>
</dbReference>
<reference evidence="10" key="1">
    <citation type="submission" date="2025-08" db="UniProtKB">
        <authorList>
            <consortium name="RefSeq"/>
        </authorList>
    </citation>
    <scope>IDENTIFICATION</scope>
    <source>
        <tissue evidence="10">Muscle</tissue>
    </source>
</reference>
<feature type="compositionally biased region" description="Polar residues" evidence="6">
    <location>
        <begin position="23"/>
        <end position="34"/>
    </location>
</feature>
<keyword evidence="5" id="KW-0539">Nucleus</keyword>
<dbReference type="InterPro" id="IPR036638">
    <property type="entry name" value="HLH_DNA-bd_sf"/>
</dbReference>
<dbReference type="SMART" id="SM00353">
    <property type="entry name" value="HLH"/>
    <property type="match status" value="1"/>
</dbReference>
<evidence type="ECO:0000256" key="6">
    <source>
        <dbReference type="SAM" id="MobiDB-lite"/>
    </source>
</evidence>
<keyword evidence="2" id="KW-0805">Transcription regulation</keyword>
<dbReference type="InterPro" id="IPR003650">
    <property type="entry name" value="Orange_dom"/>
</dbReference>
<keyword evidence="3" id="KW-0238">DNA-binding</keyword>
<dbReference type="PROSITE" id="PS51054">
    <property type="entry name" value="ORANGE"/>
    <property type="match status" value="1"/>
</dbReference>
<evidence type="ECO:0000313" key="9">
    <source>
        <dbReference type="Proteomes" id="UP000694941"/>
    </source>
</evidence>
<dbReference type="CDD" id="cd19748">
    <property type="entry name" value="bHLH-O_HEY1"/>
    <property type="match status" value="1"/>
</dbReference>
<evidence type="ECO:0000256" key="1">
    <source>
        <dbReference type="ARBA" id="ARBA00004123"/>
    </source>
</evidence>
<feature type="compositionally biased region" description="Low complexity" evidence="6">
    <location>
        <begin position="191"/>
        <end position="202"/>
    </location>
</feature>
<evidence type="ECO:0000256" key="4">
    <source>
        <dbReference type="ARBA" id="ARBA00023163"/>
    </source>
</evidence>
<evidence type="ECO:0000256" key="2">
    <source>
        <dbReference type="ARBA" id="ARBA00023015"/>
    </source>
</evidence>
<keyword evidence="9" id="KW-1185">Reference proteome</keyword>
<dbReference type="GeneID" id="106459648"/>
<dbReference type="Pfam" id="PF00010">
    <property type="entry name" value="HLH"/>
    <property type="match status" value="1"/>
</dbReference>
<dbReference type="SMART" id="SM00511">
    <property type="entry name" value="ORANGE"/>
    <property type="match status" value="1"/>
</dbReference>
<sequence>MKRDFSDMESECDDVFGEEASKGTPTQSSESCQILNKKKRRGVIEKRRRDRINSSLSELRRLVPAAFEKQGSAKLEKAEILQMTVDHLKMLHAKGFDAFSFDPHKYAADYHSLGFRECATEVARYLVAIEGMDLQDPLRLRLMSHLQSYSTQREFVIKPSAPHSPWNPPTPFSSVPPTTPQYHPPSVAPHSTSSIPTSSLTTMEPSNASYTNEDSRFNHTYSSDSNVTSLGPHSGPHVPRVTPTYGPSSSLPSTMNASSSPMVPTLGQVPVNQYLASYGLPATNYGPSGGSQFASVRPYRPWGSEFAY</sequence>
<dbReference type="PROSITE" id="PS50888">
    <property type="entry name" value="BHLH"/>
    <property type="match status" value="1"/>
</dbReference>
<dbReference type="Pfam" id="PF07527">
    <property type="entry name" value="Hairy_orange"/>
    <property type="match status" value="1"/>
</dbReference>
<dbReference type="SUPFAM" id="SSF47459">
    <property type="entry name" value="HLH, helix-loop-helix DNA-binding domain"/>
    <property type="match status" value="1"/>
</dbReference>
<gene>
    <name evidence="10" type="primary">LOC106459648</name>
</gene>
<dbReference type="SUPFAM" id="SSF158457">
    <property type="entry name" value="Orange domain-like"/>
    <property type="match status" value="1"/>
</dbReference>
<evidence type="ECO:0000256" key="5">
    <source>
        <dbReference type="ARBA" id="ARBA00023242"/>
    </source>
</evidence>
<feature type="compositionally biased region" description="Acidic residues" evidence="6">
    <location>
        <begin position="7"/>
        <end position="17"/>
    </location>
</feature>
<dbReference type="Proteomes" id="UP000694941">
    <property type="component" value="Unplaced"/>
</dbReference>